<dbReference type="PANTHER" id="PTHR46972:SF1">
    <property type="entry name" value="FAD DEPENDENT OXIDOREDUCTASE DOMAIN-CONTAINING PROTEIN"/>
    <property type="match status" value="1"/>
</dbReference>
<dbReference type="PRINTS" id="PR00420">
    <property type="entry name" value="RNGMNOXGNASE"/>
</dbReference>
<feature type="region of interest" description="Disordered" evidence="6">
    <location>
        <begin position="386"/>
        <end position="406"/>
    </location>
</feature>
<evidence type="ECO:0000313" key="9">
    <source>
        <dbReference type="Proteomes" id="UP001295740"/>
    </source>
</evidence>
<evidence type="ECO:0000256" key="1">
    <source>
        <dbReference type="ARBA" id="ARBA00005179"/>
    </source>
</evidence>
<dbReference type="EMBL" id="CAUWAG010000014">
    <property type="protein sequence ID" value="CAJ2510347.1"/>
    <property type="molecule type" value="Genomic_DNA"/>
</dbReference>
<keyword evidence="2" id="KW-0285">Flavoprotein</keyword>
<dbReference type="AlphaFoldDB" id="A0AAI8VTU4"/>
<gene>
    <name evidence="8" type="ORF">KHLLAP_LOCUS10815</name>
</gene>
<feature type="domain" description="FAD-binding" evidence="7">
    <location>
        <begin position="6"/>
        <end position="241"/>
    </location>
</feature>
<keyword evidence="9" id="KW-1185">Reference proteome</keyword>
<proteinExistence type="predicted"/>
<dbReference type="GO" id="GO:0071949">
    <property type="term" value="F:FAD binding"/>
    <property type="evidence" value="ECO:0007669"/>
    <property type="project" value="InterPro"/>
</dbReference>
<dbReference type="GO" id="GO:0004497">
    <property type="term" value="F:monooxygenase activity"/>
    <property type="evidence" value="ECO:0007669"/>
    <property type="project" value="UniProtKB-KW"/>
</dbReference>
<evidence type="ECO:0000313" key="8">
    <source>
        <dbReference type="EMBL" id="CAJ2510347.1"/>
    </source>
</evidence>
<keyword evidence="4" id="KW-0560">Oxidoreductase</keyword>
<keyword evidence="3" id="KW-0274">FAD</keyword>
<evidence type="ECO:0000259" key="7">
    <source>
        <dbReference type="Pfam" id="PF01494"/>
    </source>
</evidence>
<name>A0AAI8VTU4_9PEZI</name>
<keyword evidence="5" id="KW-0503">Monooxygenase</keyword>
<protein>
    <submittedName>
        <fullName evidence="8">Uu.00g050500.m01.CDS01</fullName>
    </submittedName>
</protein>
<dbReference type="Gene3D" id="3.50.50.60">
    <property type="entry name" value="FAD/NAD(P)-binding domain"/>
    <property type="match status" value="1"/>
</dbReference>
<reference evidence="8" key="1">
    <citation type="submission" date="2023-10" db="EMBL/GenBank/DDBJ databases">
        <authorList>
            <person name="Hackl T."/>
        </authorList>
    </citation>
    <scope>NUCLEOTIDE SEQUENCE</scope>
</reference>
<feature type="region of interest" description="Disordered" evidence="6">
    <location>
        <begin position="268"/>
        <end position="295"/>
    </location>
</feature>
<dbReference type="Pfam" id="PF01494">
    <property type="entry name" value="FAD_binding_3"/>
    <property type="match status" value="2"/>
</dbReference>
<feature type="region of interest" description="Disordered" evidence="6">
    <location>
        <begin position="91"/>
        <end position="124"/>
    </location>
</feature>
<evidence type="ECO:0000256" key="2">
    <source>
        <dbReference type="ARBA" id="ARBA00022630"/>
    </source>
</evidence>
<organism evidence="8 9">
    <name type="scientific">Anthostomella pinea</name>
    <dbReference type="NCBI Taxonomy" id="933095"/>
    <lineage>
        <taxon>Eukaryota</taxon>
        <taxon>Fungi</taxon>
        <taxon>Dikarya</taxon>
        <taxon>Ascomycota</taxon>
        <taxon>Pezizomycotina</taxon>
        <taxon>Sordariomycetes</taxon>
        <taxon>Xylariomycetidae</taxon>
        <taxon>Xylariales</taxon>
        <taxon>Xylariaceae</taxon>
        <taxon>Anthostomella</taxon>
    </lineage>
</organism>
<evidence type="ECO:0000256" key="4">
    <source>
        <dbReference type="ARBA" id="ARBA00023002"/>
    </source>
</evidence>
<dbReference type="Proteomes" id="UP001295740">
    <property type="component" value="Unassembled WGS sequence"/>
</dbReference>
<accession>A0AAI8VTU4</accession>
<evidence type="ECO:0000256" key="3">
    <source>
        <dbReference type="ARBA" id="ARBA00022827"/>
    </source>
</evidence>
<evidence type="ECO:0000256" key="6">
    <source>
        <dbReference type="SAM" id="MobiDB-lite"/>
    </source>
</evidence>
<feature type="domain" description="FAD-binding" evidence="7">
    <location>
        <begin position="348"/>
        <end position="382"/>
    </location>
</feature>
<feature type="compositionally biased region" description="Basic and acidic residues" evidence="6">
    <location>
        <begin position="97"/>
        <end position="116"/>
    </location>
</feature>
<dbReference type="SUPFAM" id="SSF51905">
    <property type="entry name" value="FAD/NAD(P)-binding domain"/>
    <property type="match status" value="1"/>
</dbReference>
<comment type="pathway">
    <text evidence="1">Secondary metabolite biosynthesis.</text>
</comment>
<dbReference type="PANTHER" id="PTHR46972">
    <property type="entry name" value="MONOOXYGENASE ASQM-RELATED"/>
    <property type="match status" value="1"/>
</dbReference>
<comment type="caution">
    <text evidence="8">The sequence shown here is derived from an EMBL/GenBank/DDBJ whole genome shotgun (WGS) entry which is preliminary data.</text>
</comment>
<dbReference type="InterPro" id="IPR002938">
    <property type="entry name" value="FAD-bd"/>
</dbReference>
<sequence>MAVPKIAIIGAGPAGLTLASILHHNDIPSTIFERDSSSTARSQGGTLDLHANSGQKALAAAGLLDKFRAIVRPEGEAFRLLKKDGTVLLDTDGDDEEAHREEPNANGQDRKLETGKGKGKGLIQGRPEIDRKDLKNMLIASLPADAIRWNKGISSIAPANDQQWTINFLDGTSFSSPYDLIVGADGAWSRVRKQLTDATPFFSGVSALDVWIEDVDAVAPDVAKFVGMGSCFLFAAERALLFQRNGGGRARVYACVRTPVTPHNVITGTEQEQEPPSARDLLGSGLDGSGKEEVDWTDPTTRERFIERNFGEWFEGAKKAVLAMTEGPTLRHLYMLPVGLTWEARPGVTLVGDSAHLMTPFAGVGVNVAMVDALELAEGIVAAGVRDGDGDREGEGEGDGEGKGGAWGERLAEVVRRYERTMFKRSGREAAKTAQAMEIQFREDGGERMMEIISGGHPD</sequence>
<feature type="compositionally biased region" description="Basic and acidic residues" evidence="6">
    <location>
        <begin position="386"/>
        <end position="395"/>
    </location>
</feature>
<evidence type="ECO:0000256" key="5">
    <source>
        <dbReference type="ARBA" id="ARBA00023033"/>
    </source>
</evidence>
<dbReference type="InterPro" id="IPR036188">
    <property type="entry name" value="FAD/NAD-bd_sf"/>
</dbReference>